<sequence>MDVKSVAQLRALLFEMEKSLGLAELSQNEKDVLYAINQLAKSDANLVKSDQIRSHPLVSEIPSASFHRALKSLLKRGLVSHAPETKARSYIVNAELQV</sequence>
<comment type="caution">
    <text evidence="1">The sequence shown here is derived from an EMBL/GenBank/DDBJ whole genome shotgun (WGS) entry which is preliminary data.</text>
</comment>
<protein>
    <submittedName>
        <fullName evidence="1">Uncharacterized protein</fullName>
    </submittedName>
</protein>
<keyword evidence="2" id="KW-1185">Reference proteome</keyword>
<evidence type="ECO:0000313" key="1">
    <source>
        <dbReference type="EMBL" id="GGW40859.1"/>
    </source>
</evidence>
<proteinExistence type="predicted"/>
<dbReference type="AlphaFoldDB" id="A0A918J3A5"/>
<evidence type="ECO:0000313" key="2">
    <source>
        <dbReference type="Proteomes" id="UP000628984"/>
    </source>
</evidence>
<reference evidence="1" key="1">
    <citation type="journal article" date="2014" name="Int. J. Syst. Evol. Microbiol.">
        <title>Complete genome sequence of Corynebacterium casei LMG S-19264T (=DSM 44701T), isolated from a smear-ripened cheese.</title>
        <authorList>
            <consortium name="US DOE Joint Genome Institute (JGI-PGF)"/>
            <person name="Walter F."/>
            <person name="Albersmeier A."/>
            <person name="Kalinowski J."/>
            <person name="Ruckert C."/>
        </authorList>
    </citation>
    <scope>NUCLEOTIDE SEQUENCE</scope>
    <source>
        <strain evidence="1">KCTC 23714</strain>
    </source>
</reference>
<dbReference type="Proteomes" id="UP000628984">
    <property type="component" value="Unassembled WGS sequence"/>
</dbReference>
<reference evidence="1" key="2">
    <citation type="submission" date="2020-09" db="EMBL/GenBank/DDBJ databases">
        <authorList>
            <person name="Sun Q."/>
            <person name="Kim S."/>
        </authorList>
    </citation>
    <scope>NUCLEOTIDE SEQUENCE</scope>
    <source>
        <strain evidence="1">KCTC 23714</strain>
    </source>
</reference>
<organism evidence="1 2">
    <name type="scientific">Gemmobacter lanyuensis</name>
    <dbReference type="NCBI Taxonomy" id="1054497"/>
    <lineage>
        <taxon>Bacteria</taxon>
        <taxon>Pseudomonadati</taxon>
        <taxon>Pseudomonadota</taxon>
        <taxon>Alphaproteobacteria</taxon>
        <taxon>Rhodobacterales</taxon>
        <taxon>Paracoccaceae</taxon>
        <taxon>Gemmobacter</taxon>
    </lineage>
</organism>
<gene>
    <name evidence="1" type="ORF">GCM10011452_31670</name>
</gene>
<name>A0A918J3A5_9RHOB</name>
<accession>A0A918J3A5</accession>
<dbReference type="EMBL" id="BMYQ01000012">
    <property type="protein sequence ID" value="GGW40859.1"/>
    <property type="molecule type" value="Genomic_DNA"/>
</dbReference>